<feature type="domain" description="Tripeptidyl-peptidase II galactose-binding" evidence="13">
    <location>
        <begin position="693"/>
        <end position="796"/>
    </location>
</feature>
<dbReference type="GO" id="GO:0005829">
    <property type="term" value="C:cytosol"/>
    <property type="evidence" value="ECO:0007669"/>
    <property type="project" value="TreeGrafter"/>
</dbReference>
<dbReference type="SUPFAM" id="SSF52743">
    <property type="entry name" value="Subtilisin-like"/>
    <property type="match status" value="1"/>
</dbReference>
<feature type="compositionally biased region" description="Low complexity" evidence="9">
    <location>
        <begin position="882"/>
        <end position="895"/>
    </location>
</feature>
<dbReference type="Gene3D" id="3.40.50.200">
    <property type="entry name" value="Peptidase S8/S53 domain"/>
    <property type="match status" value="2"/>
</dbReference>
<evidence type="ECO:0000256" key="2">
    <source>
        <dbReference type="ARBA" id="ARBA00011073"/>
    </source>
</evidence>
<evidence type="ECO:0000256" key="9">
    <source>
        <dbReference type="SAM" id="MobiDB-lite"/>
    </source>
</evidence>
<dbReference type="Pfam" id="PF12580">
    <property type="entry name" value="TPPII"/>
    <property type="match status" value="1"/>
</dbReference>
<keyword evidence="5 8" id="KW-0645">Protease</keyword>
<comment type="catalytic activity">
    <reaction evidence="1">
        <text>Release of an N-terminal tripeptide from a polypeptide.</text>
        <dbReference type="EC" id="3.4.14.10"/>
    </reaction>
</comment>
<proteinExistence type="inferred from homology"/>
<dbReference type="EMBL" id="JAGTXO010000056">
    <property type="protein sequence ID" value="KAG8458137.1"/>
    <property type="molecule type" value="Genomic_DNA"/>
</dbReference>
<feature type="domain" description="Peptidase S8/S53" evidence="10">
    <location>
        <begin position="25"/>
        <end position="498"/>
    </location>
</feature>
<feature type="region of interest" description="Disordered" evidence="9">
    <location>
        <begin position="874"/>
        <end position="895"/>
    </location>
</feature>
<dbReference type="PANTHER" id="PTHR43806">
    <property type="entry name" value="PEPTIDASE S8"/>
    <property type="match status" value="1"/>
</dbReference>
<evidence type="ECO:0000259" key="11">
    <source>
        <dbReference type="Pfam" id="PF12580"/>
    </source>
</evidence>
<gene>
    <name evidence="14" type="ORF">KFE25_011668</name>
</gene>
<keyword evidence="7 8" id="KW-0720">Serine protease</keyword>
<evidence type="ECO:0000256" key="4">
    <source>
        <dbReference type="ARBA" id="ARBA00022438"/>
    </source>
</evidence>
<dbReference type="Proteomes" id="UP000751190">
    <property type="component" value="Unassembled WGS sequence"/>
</dbReference>
<dbReference type="InterPro" id="IPR022229">
    <property type="entry name" value="TPPII_Ig-like-2"/>
</dbReference>
<dbReference type="Pfam" id="PF21223">
    <property type="entry name" value="TPPII_Ig-like-1"/>
    <property type="match status" value="1"/>
</dbReference>
<feature type="region of interest" description="Disordered" evidence="9">
    <location>
        <begin position="1158"/>
        <end position="1182"/>
    </location>
</feature>
<evidence type="ECO:0000256" key="3">
    <source>
        <dbReference type="ARBA" id="ARBA00012462"/>
    </source>
</evidence>
<feature type="region of interest" description="Disordered" evidence="9">
    <location>
        <begin position="1103"/>
        <end position="1124"/>
    </location>
</feature>
<feature type="domain" description="Tripeptidyl peptidase II second Ig-like" evidence="11">
    <location>
        <begin position="911"/>
        <end position="1023"/>
    </location>
</feature>
<dbReference type="GO" id="GO:0008240">
    <property type="term" value="F:tripeptidyl-peptidase activity"/>
    <property type="evidence" value="ECO:0007669"/>
    <property type="project" value="UniProtKB-EC"/>
</dbReference>
<comment type="caution">
    <text evidence="14">The sequence shown here is derived from an EMBL/GenBank/DDBJ whole genome shotgun (WGS) entry which is preliminary data.</text>
</comment>
<sequence length="1436" mass="147228">MRSAELPKEEIQAAAFVRAHPELDGRGVLVGVLDTGVDPGAAGLQTTTDGRRKIVDLVDCTGSGDVDTSHVARPSADGALAGLTGRPLRLPAEWPPAADGRYHLGVKQAFQLLPRGVTARVRAERKARFARAQRGALARAQAELAVGGGGGTSVGGADAGEEGASDDAALIAARGRLRHKELKARVAALEKADGAFADLGPVYDVLAFADAAGRWHVCVDTSEAGELGVCALLEPYRIGHEYGTLDADSNLNFAVDVLADGARVVLSVDAGAHGTHVAGIIGAHFPDRPELNGIAPGCQIVGLKVGDTRLGSMETGAALVRALGAAIERGCDVINLSYGEFASVDDTGRFAAMAERAVHEYGLIFVTSAGNNGPALTTGGAPGTADAPIAVGALVSARMMVPLYSLRAALPDIQYTWSSRGPTADGALNVAISAPGGAIAPVPTWTLQGRQLMNGTSMAAPNATGGIALLLSSLKARGGTANPTLVRRALEVTAAHVPNTTDGGTDRWALGRGLLQVQAADAWLREHAGYAPAYVRFRVRATVHGAGSSSGQPASHFAHSLNGGGRGVYLREPQHTAGAEAVVDVDVRPELPRAAPAAAKVALDLSVRLTPSAPWLGCARRLALSHGGKSFQLKASLKDLPAGAHYAEIVAHDEAAPPGAGALFVVPVTVCKPHADLRAPGAPWRVSFERVPFSPGAVQRWFIVPHAGATWATARLRARARARADGGAAPRIFEMHAVQLLAQRAVRESEASARVSLALPAADDGGAPPAEFVKSFAVHGGVTLELVVAQFWHALGDADVDVLIEFGGLRPAADRLLLDARELFATQNLCASFRRTVVEPEGSLTALRRALRPVSSKLVTPMPPCAGAPGRGDVWPPPPAPGRAAPAAPAGAPAGADVGDARGDTLGYVGYELVLSYRAKLKDGADALTVRFPSLTAAGLYESSYEAQLCALFDANKKLLHIGDFYTNAVKVPSGELEVRLVVRHDSVAHLHKLASMACVLEIKLSSAIKLEVAHSRAAAMADVDLLAGGSAPPVRLPLEAGTHCALHVRTPPQPEIAEPGDLLIGSITYAKGSNAEDLGSGRRPGGWPVAMVCVAQPLKELPREGEPKPHAPPPVAPDCADETSDEAFARAALALRLTQLGLLSKAALSAAGKVTAGRGAGAPAAQPAPVDGAAATPGAPADGAADAAAVAAAAASAARYAAHFERLCADAAALGAGAPAEAPAPARVRPPSLLLRAHLAHAQHCDGLANRADPVALADVVRACDGAIAQIDVPAMAAPLAMAADADDSLLSADKDAATELKEALVSALRTKAFSLADLAKLDAQAAPPAPPAADGGGGSANALRELDGAMRALHLWAPPTEHAKLSAAWHGVHGRHALALAALDEALGKEKSAPAKADVEAKLAPLRALGWAHLAAAVQVELLVNYPTSYPPGF</sequence>
<evidence type="ECO:0000313" key="15">
    <source>
        <dbReference type="Proteomes" id="UP000751190"/>
    </source>
</evidence>
<name>A0A8J6C0S3_DIALT</name>
<dbReference type="InterPro" id="IPR046939">
    <property type="entry name" value="TPPII_C_sf"/>
</dbReference>
<dbReference type="InterPro" id="IPR048384">
    <property type="entry name" value="TPPII_GBD"/>
</dbReference>
<dbReference type="Gene3D" id="1.25.40.710">
    <property type="match status" value="1"/>
</dbReference>
<dbReference type="InterPro" id="IPR046940">
    <property type="entry name" value="TPPII_Ig-like_sf"/>
</dbReference>
<feature type="active site" description="Charge relay system" evidence="8">
    <location>
        <position position="273"/>
    </location>
</feature>
<dbReference type="InterPro" id="IPR022398">
    <property type="entry name" value="Peptidase_S8_His-AS"/>
</dbReference>
<dbReference type="PROSITE" id="PS00138">
    <property type="entry name" value="SUBTILASE_SER"/>
    <property type="match status" value="1"/>
</dbReference>
<evidence type="ECO:0000256" key="7">
    <source>
        <dbReference type="ARBA" id="ARBA00022825"/>
    </source>
</evidence>
<comment type="similarity">
    <text evidence="2 8">Belongs to the peptidase S8 family.</text>
</comment>
<dbReference type="PROSITE" id="PS51892">
    <property type="entry name" value="SUBTILASE"/>
    <property type="match status" value="1"/>
</dbReference>
<keyword evidence="15" id="KW-1185">Reference proteome</keyword>
<evidence type="ECO:0000256" key="1">
    <source>
        <dbReference type="ARBA" id="ARBA00001910"/>
    </source>
</evidence>
<dbReference type="OrthoDB" id="10256524at2759"/>
<dbReference type="GO" id="GO:0004177">
    <property type="term" value="F:aminopeptidase activity"/>
    <property type="evidence" value="ECO:0007669"/>
    <property type="project" value="UniProtKB-KW"/>
</dbReference>
<evidence type="ECO:0000256" key="8">
    <source>
        <dbReference type="PROSITE-ProRule" id="PRU01240"/>
    </source>
</evidence>
<dbReference type="GO" id="GO:0006508">
    <property type="term" value="P:proteolysis"/>
    <property type="evidence" value="ECO:0007669"/>
    <property type="project" value="UniProtKB-KW"/>
</dbReference>
<dbReference type="PANTHER" id="PTHR43806:SF14">
    <property type="entry name" value="TRIPEPTIDYL-PEPTIDASE 2"/>
    <property type="match status" value="1"/>
</dbReference>
<accession>A0A8J6C0S3</accession>
<dbReference type="Pfam" id="PF21316">
    <property type="entry name" value="TPPII_GBD"/>
    <property type="match status" value="1"/>
</dbReference>
<dbReference type="PROSITE" id="PS00137">
    <property type="entry name" value="SUBTILASE_HIS"/>
    <property type="match status" value="1"/>
</dbReference>
<dbReference type="EC" id="3.4.14.10" evidence="3"/>
<dbReference type="Gene3D" id="2.60.40.3170">
    <property type="match status" value="1"/>
</dbReference>
<dbReference type="GO" id="GO:0004252">
    <property type="term" value="F:serine-type endopeptidase activity"/>
    <property type="evidence" value="ECO:0007669"/>
    <property type="project" value="UniProtKB-UniRule"/>
</dbReference>
<evidence type="ECO:0000313" key="14">
    <source>
        <dbReference type="EMBL" id="KAG8458137.1"/>
    </source>
</evidence>
<organism evidence="14 15">
    <name type="scientific">Diacronema lutheri</name>
    <name type="common">Unicellular marine alga</name>
    <name type="synonym">Monochrysis lutheri</name>
    <dbReference type="NCBI Taxonomy" id="2081491"/>
    <lineage>
        <taxon>Eukaryota</taxon>
        <taxon>Haptista</taxon>
        <taxon>Haptophyta</taxon>
        <taxon>Pavlovophyceae</taxon>
        <taxon>Pavlovales</taxon>
        <taxon>Pavlovaceae</taxon>
        <taxon>Diacronema</taxon>
    </lineage>
</organism>
<dbReference type="InterPro" id="IPR036852">
    <property type="entry name" value="Peptidase_S8/S53_dom_sf"/>
</dbReference>
<reference evidence="14" key="1">
    <citation type="submission" date="2021-05" db="EMBL/GenBank/DDBJ databases">
        <title>The genome of the haptophyte Pavlova lutheri (Diacronema luteri, Pavlovales) - a model for lipid biosynthesis in eukaryotic algae.</title>
        <authorList>
            <person name="Hulatt C.J."/>
            <person name="Posewitz M.C."/>
        </authorList>
    </citation>
    <scope>NUCLEOTIDE SEQUENCE</scope>
    <source>
        <strain evidence="14">NIVA-4/92</strain>
    </source>
</reference>
<dbReference type="InterPro" id="IPR000209">
    <property type="entry name" value="Peptidase_S8/S53_dom"/>
</dbReference>
<dbReference type="InterPro" id="IPR023828">
    <property type="entry name" value="Peptidase_S8_Ser-AS"/>
</dbReference>
<evidence type="ECO:0000259" key="10">
    <source>
        <dbReference type="Pfam" id="PF00082"/>
    </source>
</evidence>
<dbReference type="OMA" id="SLRDFQC"/>
<dbReference type="InterPro" id="IPR048383">
    <property type="entry name" value="TPPII_Ig-like-1"/>
</dbReference>
<evidence type="ECO:0000259" key="13">
    <source>
        <dbReference type="Pfam" id="PF21316"/>
    </source>
</evidence>
<feature type="domain" description="Tripeptidyl-peptidase II first Ig-like" evidence="12">
    <location>
        <begin position="564"/>
        <end position="670"/>
    </location>
</feature>
<dbReference type="Pfam" id="PF00082">
    <property type="entry name" value="Peptidase_S8"/>
    <property type="match status" value="1"/>
</dbReference>
<evidence type="ECO:0000256" key="6">
    <source>
        <dbReference type="ARBA" id="ARBA00022801"/>
    </source>
</evidence>
<dbReference type="InterPro" id="IPR015500">
    <property type="entry name" value="Peptidase_S8_subtilisin-rel"/>
</dbReference>
<dbReference type="InterPro" id="IPR050131">
    <property type="entry name" value="Peptidase_S8_subtilisin-like"/>
</dbReference>
<protein>
    <recommendedName>
        <fullName evidence="3">tripeptidyl-peptidase II</fullName>
        <ecNumber evidence="3">3.4.14.10</ecNumber>
    </recommendedName>
</protein>
<dbReference type="PRINTS" id="PR00723">
    <property type="entry name" value="SUBTILISIN"/>
</dbReference>
<feature type="active site" description="Charge relay system" evidence="8">
    <location>
        <position position="457"/>
    </location>
</feature>
<keyword evidence="4" id="KW-0031">Aminopeptidase</keyword>
<feature type="active site" description="Charge relay system" evidence="8">
    <location>
        <position position="34"/>
    </location>
</feature>
<evidence type="ECO:0000259" key="12">
    <source>
        <dbReference type="Pfam" id="PF21223"/>
    </source>
</evidence>
<keyword evidence="6 8" id="KW-0378">Hydrolase</keyword>
<evidence type="ECO:0000256" key="5">
    <source>
        <dbReference type="ARBA" id="ARBA00022670"/>
    </source>
</evidence>